<organism evidence="3 4">
    <name type="scientific">Mycobacterium bohemicum DSM 44277</name>
    <dbReference type="NCBI Taxonomy" id="1236609"/>
    <lineage>
        <taxon>Bacteria</taxon>
        <taxon>Bacillati</taxon>
        <taxon>Actinomycetota</taxon>
        <taxon>Actinomycetes</taxon>
        <taxon>Mycobacteriales</taxon>
        <taxon>Mycobacteriaceae</taxon>
        <taxon>Mycobacterium</taxon>
    </lineage>
</organism>
<reference evidence="3 4" key="1">
    <citation type="submission" date="2015-03" db="EMBL/GenBank/DDBJ databases">
        <authorList>
            <person name="Murphy D."/>
        </authorList>
    </citation>
    <scope>NUCLEOTIDE SEQUENCE [LARGE SCALE GENOMIC DNA]</scope>
    <source>
        <strain evidence="3 4">DSM 44277</strain>
    </source>
</reference>
<gene>
    <name evidence="3" type="ORF">BN971_00109</name>
</gene>
<evidence type="ECO:0000256" key="2">
    <source>
        <dbReference type="SAM" id="Phobius"/>
    </source>
</evidence>
<feature type="compositionally biased region" description="Basic and acidic residues" evidence="1">
    <location>
        <begin position="7"/>
        <end position="24"/>
    </location>
</feature>
<dbReference type="EMBL" id="CSTD01000001">
    <property type="protein sequence ID" value="CPR01712.1"/>
    <property type="molecule type" value="Genomic_DNA"/>
</dbReference>
<name>A0A0U0W0Z1_MYCBE</name>
<accession>A0A0U0W0Z1</accession>
<dbReference type="Proteomes" id="UP000198875">
    <property type="component" value="Unassembled WGS sequence"/>
</dbReference>
<proteinExistence type="predicted"/>
<evidence type="ECO:0000313" key="3">
    <source>
        <dbReference type="EMBL" id="CPR01712.1"/>
    </source>
</evidence>
<keyword evidence="2" id="KW-0472">Membrane</keyword>
<dbReference type="AlphaFoldDB" id="A0A0U0W0Z1"/>
<keyword evidence="2" id="KW-1133">Transmembrane helix</keyword>
<feature type="transmembrane region" description="Helical" evidence="2">
    <location>
        <begin position="35"/>
        <end position="53"/>
    </location>
</feature>
<keyword evidence="2" id="KW-0812">Transmembrane</keyword>
<evidence type="ECO:0008006" key="5">
    <source>
        <dbReference type="Google" id="ProtNLM"/>
    </source>
</evidence>
<feature type="region of interest" description="Disordered" evidence="1">
    <location>
        <begin position="1"/>
        <end position="27"/>
    </location>
</feature>
<evidence type="ECO:0000313" key="4">
    <source>
        <dbReference type="Proteomes" id="UP000198875"/>
    </source>
</evidence>
<sequence>MGEGESDNGRDQDPLRGPDRKPDWASRVSSVSVDWWATAVAGVIVALAVADVLPKIPW</sequence>
<evidence type="ECO:0000256" key="1">
    <source>
        <dbReference type="SAM" id="MobiDB-lite"/>
    </source>
</evidence>
<dbReference type="RefSeq" id="WP_169718687.1">
    <property type="nucleotide sequence ID" value="NZ_CSTD01000001.1"/>
</dbReference>
<protein>
    <recommendedName>
        <fullName evidence="5">Transmembrane protein</fullName>
    </recommendedName>
</protein>